<name>A0A372GQW8_9ACTN</name>
<dbReference type="RefSeq" id="WP_117397931.1">
    <property type="nucleotide sequence ID" value="NZ_QVNQ01000001.1"/>
</dbReference>
<protein>
    <submittedName>
        <fullName evidence="1">Uncharacterized protein</fullName>
    </submittedName>
</protein>
<organism evidence="1 2">
    <name type="scientific">Actinomadura spongiicola</name>
    <dbReference type="NCBI Taxonomy" id="2303421"/>
    <lineage>
        <taxon>Bacteria</taxon>
        <taxon>Bacillati</taxon>
        <taxon>Actinomycetota</taxon>
        <taxon>Actinomycetes</taxon>
        <taxon>Streptosporangiales</taxon>
        <taxon>Thermomonosporaceae</taxon>
        <taxon>Actinomadura</taxon>
    </lineage>
</organism>
<dbReference type="EMBL" id="QVNQ01000001">
    <property type="protein sequence ID" value="RFS87483.1"/>
    <property type="molecule type" value="Genomic_DNA"/>
</dbReference>
<keyword evidence="2" id="KW-1185">Reference proteome</keyword>
<comment type="caution">
    <text evidence="1">The sequence shown here is derived from an EMBL/GenBank/DDBJ whole genome shotgun (WGS) entry which is preliminary data.</text>
</comment>
<sequence length="164" mass="18400">MSQLLKIASLLTVADHYMFGFEDEQTVGSSELLPDEGSWIGWGEHGLMISVITELPEKEVRLEYCGGPPPDPDGHEMTEISTVALPTGSISHSLLAGGIEHDVFRIPPGRYVVRISSWDRQATALEYRQAGERSDFDRTDPEFAAAYQRLTGKERYLIQFWPET</sequence>
<accession>A0A372GQW8</accession>
<dbReference type="Proteomes" id="UP000262882">
    <property type="component" value="Unassembled WGS sequence"/>
</dbReference>
<dbReference type="OrthoDB" id="3470032at2"/>
<reference evidence="1 2" key="1">
    <citation type="submission" date="2018-08" db="EMBL/GenBank/DDBJ databases">
        <title>Actinomadura spongicola sp. nov., isolated from marine sponge Leucetta chagosensis.</title>
        <authorList>
            <person name="Li L."/>
            <person name="Lin H.W."/>
        </authorList>
    </citation>
    <scope>NUCLEOTIDE SEQUENCE [LARGE SCALE GENOMIC DNA]</scope>
    <source>
        <strain evidence="1 2">LHW52907</strain>
    </source>
</reference>
<evidence type="ECO:0000313" key="1">
    <source>
        <dbReference type="EMBL" id="RFS87483.1"/>
    </source>
</evidence>
<dbReference type="AlphaFoldDB" id="A0A372GQW8"/>
<evidence type="ECO:0000313" key="2">
    <source>
        <dbReference type="Proteomes" id="UP000262882"/>
    </source>
</evidence>
<proteinExistence type="predicted"/>
<gene>
    <name evidence="1" type="ORF">D0T12_04495</name>
</gene>